<evidence type="ECO:0000256" key="1">
    <source>
        <dbReference type="SAM" id="MobiDB-lite"/>
    </source>
</evidence>
<evidence type="ECO:0000313" key="2">
    <source>
        <dbReference type="EMBL" id="JAE32828.1"/>
    </source>
</evidence>
<reference evidence="2" key="1">
    <citation type="submission" date="2014-09" db="EMBL/GenBank/DDBJ databases">
        <authorList>
            <person name="Magalhaes I.L.F."/>
            <person name="Oliveira U."/>
            <person name="Santos F.R."/>
            <person name="Vidigal T.H.D.A."/>
            <person name="Brescovit A.D."/>
            <person name="Santos A.J."/>
        </authorList>
    </citation>
    <scope>NUCLEOTIDE SEQUENCE</scope>
    <source>
        <tissue evidence="2">Shoot tissue taken approximately 20 cm above the soil surface</tissue>
    </source>
</reference>
<sequence length="141" mass="15374">MPTALSGWLFFLRSQIVHVLSLPYLLTVRSLSLSLISSTLQRVVSLISSTLHRTGGWQLHGGRQELARWLCAQFSPLSPQLSTEPAAGSSMAGCRVCAVVALARCLPRTLKSAVHPQHRLRRRRSRASASSSTATRSELLG</sequence>
<reference evidence="2" key="2">
    <citation type="journal article" date="2015" name="Data Brief">
        <title>Shoot transcriptome of the giant reed, Arundo donax.</title>
        <authorList>
            <person name="Barrero R.A."/>
            <person name="Guerrero F.D."/>
            <person name="Moolhuijzen P."/>
            <person name="Goolsby J.A."/>
            <person name="Tidwell J."/>
            <person name="Bellgard S.E."/>
            <person name="Bellgard M.I."/>
        </authorList>
    </citation>
    <scope>NUCLEOTIDE SEQUENCE</scope>
    <source>
        <tissue evidence="2">Shoot tissue taken approximately 20 cm above the soil surface</tissue>
    </source>
</reference>
<feature type="region of interest" description="Disordered" evidence="1">
    <location>
        <begin position="116"/>
        <end position="141"/>
    </location>
</feature>
<name>A0A0A9HIU2_ARUDO</name>
<dbReference type="AlphaFoldDB" id="A0A0A9HIU2"/>
<feature type="compositionally biased region" description="Basic residues" evidence="1">
    <location>
        <begin position="116"/>
        <end position="126"/>
    </location>
</feature>
<organism evidence="2">
    <name type="scientific">Arundo donax</name>
    <name type="common">Giant reed</name>
    <name type="synonym">Donax arundinaceus</name>
    <dbReference type="NCBI Taxonomy" id="35708"/>
    <lineage>
        <taxon>Eukaryota</taxon>
        <taxon>Viridiplantae</taxon>
        <taxon>Streptophyta</taxon>
        <taxon>Embryophyta</taxon>
        <taxon>Tracheophyta</taxon>
        <taxon>Spermatophyta</taxon>
        <taxon>Magnoliopsida</taxon>
        <taxon>Liliopsida</taxon>
        <taxon>Poales</taxon>
        <taxon>Poaceae</taxon>
        <taxon>PACMAD clade</taxon>
        <taxon>Arundinoideae</taxon>
        <taxon>Arundineae</taxon>
        <taxon>Arundo</taxon>
    </lineage>
</organism>
<accession>A0A0A9HIU2</accession>
<dbReference type="EMBL" id="GBRH01165068">
    <property type="protein sequence ID" value="JAE32828.1"/>
    <property type="molecule type" value="Transcribed_RNA"/>
</dbReference>
<protein>
    <submittedName>
        <fullName evidence="2">Uncharacterized protein</fullName>
    </submittedName>
</protein>
<proteinExistence type="predicted"/>
<feature type="compositionally biased region" description="Low complexity" evidence="1">
    <location>
        <begin position="127"/>
        <end position="141"/>
    </location>
</feature>